<evidence type="ECO:0000313" key="2">
    <source>
        <dbReference type="Proteomes" id="UP001154282"/>
    </source>
</evidence>
<dbReference type="EMBL" id="CAMGYJ010000007">
    <property type="protein sequence ID" value="CAI0449664.1"/>
    <property type="molecule type" value="Genomic_DNA"/>
</dbReference>
<name>A0AAV0MSC4_9ROSI</name>
<organism evidence="1 2">
    <name type="scientific">Linum tenue</name>
    <dbReference type="NCBI Taxonomy" id="586396"/>
    <lineage>
        <taxon>Eukaryota</taxon>
        <taxon>Viridiplantae</taxon>
        <taxon>Streptophyta</taxon>
        <taxon>Embryophyta</taxon>
        <taxon>Tracheophyta</taxon>
        <taxon>Spermatophyta</taxon>
        <taxon>Magnoliopsida</taxon>
        <taxon>eudicotyledons</taxon>
        <taxon>Gunneridae</taxon>
        <taxon>Pentapetalae</taxon>
        <taxon>rosids</taxon>
        <taxon>fabids</taxon>
        <taxon>Malpighiales</taxon>
        <taxon>Linaceae</taxon>
        <taxon>Linum</taxon>
    </lineage>
</organism>
<dbReference type="AlphaFoldDB" id="A0AAV0MSC4"/>
<accession>A0AAV0MSC4</accession>
<comment type="caution">
    <text evidence="1">The sequence shown here is derived from an EMBL/GenBank/DDBJ whole genome shotgun (WGS) entry which is preliminary data.</text>
</comment>
<proteinExistence type="predicted"/>
<evidence type="ECO:0000313" key="1">
    <source>
        <dbReference type="EMBL" id="CAI0449664.1"/>
    </source>
</evidence>
<protein>
    <submittedName>
        <fullName evidence="1">Uncharacterized protein</fullName>
    </submittedName>
</protein>
<sequence>MISRRRIGFVAAPDIPASVCRFRRADCVIHRPVLRGGSVLHNRYRISLPPATLFPCPGGQLICI</sequence>
<reference evidence="1" key="1">
    <citation type="submission" date="2022-08" db="EMBL/GenBank/DDBJ databases">
        <authorList>
            <person name="Gutierrez-Valencia J."/>
        </authorList>
    </citation>
    <scope>NUCLEOTIDE SEQUENCE</scope>
</reference>
<keyword evidence="2" id="KW-1185">Reference proteome</keyword>
<gene>
    <name evidence="1" type="ORF">LITE_LOCUS30264</name>
</gene>
<dbReference type="Proteomes" id="UP001154282">
    <property type="component" value="Unassembled WGS sequence"/>
</dbReference>